<protein>
    <submittedName>
        <fullName evidence="2">Uncharacterized protein</fullName>
    </submittedName>
</protein>
<dbReference type="RefSeq" id="WP_344398845.1">
    <property type="nucleotide sequence ID" value="NZ_BAAASG010000002.1"/>
</dbReference>
<reference evidence="3" key="1">
    <citation type="journal article" date="2019" name="Int. J. Syst. Evol. Microbiol.">
        <title>The Global Catalogue of Microorganisms (GCM) 10K type strain sequencing project: providing services to taxonomists for standard genome sequencing and annotation.</title>
        <authorList>
            <consortium name="The Broad Institute Genomics Platform"/>
            <consortium name="The Broad Institute Genome Sequencing Center for Infectious Disease"/>
            <person name="Wu L."/>
            <person name="Ma J."/>
        </authorList>
    </citation>
    <scope>NUCLEOTIDE SEQUENCE [LARGE SCALE GENOMIC DNA]</scope>
    <source>
        <strain evidence="3">JCM 4395</strain>
    </source>
</reference>
<proteinExistence type="predicted"/>
<organism evidence="2 3">
    <name type="scientific">Streptomyces longisporus</name>
    <dbReference type="NCBI Taxonomy" id="1948"/>
    <lineage>
        <taxon>Bacteria</taxon>
        <taxon>Bacillati</taxon>
        <taxon>Actinomycetota</taxon>
        <taxon>Actinomycetes</taxon>
        <taxon>Kitasatosporales</taxon>
        <taxon>Streptomycetaceae</taxon>
        <taxon>Streptomyces</taxon>
    </lineage>
</organism>
<dbReference type="Proteomes" id="UP001501777">
    <property type="component" value="Unassembled WGS sequence"/>
</dbReference>
<feature type="region of interest" description="Disordered" evidence="1">
    <location>
        <begin position="27"/>
        <end position="55"/>
    </location>
</feature>
<name>A0ABP5Y7Y8_STRLO</name>
<sequence length="178" mass="19041">MTPPPDITNPGLRAAVARLVAADCQTASAPAQLRRHPENHVNRPPGSAPHGPLAATSGTGLMAADQQYRLHPRLRTRRKTIGIHLGASVEQPPAEATSAGTRRITWPAPWIAPRGLFTTDRQARLRLGHPTDDTESRVPPPPNIARRGLLATASARARTALSATDRQAVSPANPRRTT</sequence>
<gene>
    <name evidence="2" type="ORF">GCM10010276_10640</name>
</gene>
<evidence type="ECO:0000256" key="1">
    <source>
        <dbReference type="SAM" id="MobiDB-lite"/>
    </source>
</evidence>
<evidence type="ECO:0000313" key="3">
    <source>
        <dbReference type="Proteomes" id="UP001501777"/>
    </source>
</evidence>
<dbReference type="EMBL" id="BAAASG010000002">
    <property type="protein sequence ID" value="GAA2476643.1"/>
    <property type="molecule type" value="Genomic_DNA"/>
</dbReference>
<comment type="caution">
    <text evidence="2">The sequence shown here is derived from an EMBL/GenBank/DDBJ whole genome shotgun (WGS) entry which is preliminary data.</text>
</comment>
<accession>A0ABP5Y7Y8</accession>
<feature type="region of interest" description="Disordered" evidence="1">
    <location>
        <begin position="128"/>
        <end position="178"/>
    </location>
</feature>
<keyword evidence="3" id="KW-1185">Reference proteome</keyword>
<evidence type="ECO:0000313" key="2">
    <source>
        <dbReference type="EMBL" id="GAA2476643.1"/>
    </source>
</evidence>
<feature type="compositionally biased region" description="Low complexity" evidence="1">
    <location>
        <begin position="145"/>
        <end position="164"/>
    </location>
</feature>